<keyword evidence="1" id="KW-1133">Transmembrane helix</keyword>
<dbReference type="InterPro" id="IPR027417">
    <property type="entry name" value="P-loop_NTPase"/>
</dbReference>
<feature type="transmembrane region" description="Helical" evidence="1">
    <location>
        <begin position="404"/>
        <end position="425"/>
    </location>
</feature>
<dbReference type="InterPro" id="IPR007111">
    <property type="entry name" value="NACHT_NTPase"/>
</dbReference>
<evidence type="ECO:0000259" key="2">
    <source>
        <dbReference type="Pfam" id="PF05729"/>
    </source>
</evidence>
<feature type="domain" description="NACHT" evidence="2">
    <location>
        <begin position="125"/>
        <end position="263"/>
    </location>
</feature>
<feature type="transmembrane region" description="Helical" evidence="1">
    <location>
        <begin position="494"/>
        <end position="514"/>
    </location>
</feature>
<dbReference type="Pfam" id="PF05729">
    <property type="entry name" value="NACHT"/>
    <property type="match status" value="1"/>
</dbReference>
<evidence type="ECO:0000313" key="4">
    <source>
        <dbReference type="Proteomes" id="UP000517916"/>
    </source>
</evidence>
<feature type="transmembrane region" description="Helical" evidence="1">
    <location>
        <begin position="445"/>
        <end position="466"/>
    </location>
</feature>
<organism evidence="3 4">
    <name type="scientific">Kutzneria viridogrisea</name>
    <dbReference type="NCBI Taxonomy" id="47990"/>
    <lineage>
        <taxon>Bacteria</taxon>
        <taxon>Bacillati</taxon>
        <taxon>Actinomycetota</taxon>
        <taxon>Actinomycetes</taxon>
        <taxon>Pseudonocardiales</taxon>
        <taxon>Pseudonocardiaceae</taxon>
        <taxon>Kutzneria</taxon>
    </lineage>
</organism>
<feature type="transmembrane region" description="Helical" evidence="1">
    <location>
        <begin position="569"/>
        <end position="588"/>
    </location>
</feature>
<reference evidence="3 4" key="1">
    <citation type="submission" date="2020-08" db="EMBL/GenBank/DDBJ databases">
        <title>Genomic Encyclopedia of Archaeal and Bacterial Type Strains, Phase II (KMG-II): from individual species to whole genera.</title>
        <authorList>
            <person name="Goeker M."/>
        </authorList>
    </citation>
    <scope>NUCLEOTIDE SEQUENCE [LARGE SCALE GENOMIC DNA]</scope>
    <source>
        <strain evidence="3 4">DSM 43850</strain>
    </source>
</reference>
<dbReference type="SUPFAM" id="SSF52540">
    <property type="entry name" value="P-loop containing nucleoside triphosphate hydrolases"/>
    <property type="match status" value="1"/>
</dbReference>
<comment type="caution">
    <text evidence="3">The sequence shown here is derived from an EMBL/GenBank/DDBJ whole genome shotgun (WGS) entry which is preliminary data.</text>
</comment>
<keyword evidence="1" id="KW-0812">Transmembrane</keyword>
<evidence type="ECO:0000313" key="3">
    <source>
        <dbReference type="EMBL" id="MBA8926352.1"/>
    </source>
</evidence>
<dbReference type="EMBL" id="JACJID010000002">
    <property type="protein sequence ID" value="MBA8926352.1"/>
    <property type="molecule type" value="Genomic_DNA"/>
</dbReference>
<name>A0ABR6BHI5_9PSEU</name>
<dbReference type="Proteomes" id="UP000517916">
    <property type="component" value="Unassembled WGS sequence"/>
</dbReference>
<keyword evidence="4" id="KW-1185">Reference proteome</keyword>
<dbReference type="Gene3D" id="3.40.50.300">
    <property type="entry name" value="P-loop containing nucleotide triphosphate hydrolases"/>
    <property type="match status" value="1"/>
</dbReference>
<accession>A0ABR6BHI5</accession>
<proteinExistence type="predicted"/>
<feature type="transmembrane region" description="Helical" evidence="1">
    <location>
        <begin position="520"/>
        <end position="548"/>
    </location>
</feature>
<protein>
    <recommendedName>
        <fullName evidence="2">NACHT domain-containing protein</fullName>
    </recommendedName>
</protein>
<gene>
    <name evidence="3" type="ORF">BC739_003551</name>
</gene>
<evidence type="ECO:0000256" key="1">
    <source>
        <dbReference type="SAM" id="Phobius"/>
    </source>
</evidence>
<keyword evidence="1" id="KW-0472">Membrane</keyword>
<feature type="transmembrane region" description="Helical" evidence="1">
    <location>
        <begin position="608"/>
        <end position="636"/>
    </location>
</feature>
<sequence>MRGMRRGGNGGARNELTGTARDVVQIGAVYGDVHLNRADSPAEVDHAVEQLRQVVFQQWAEEAGLRSLRRPEPLRVRWSSTGRPVAAAPGAVIGRGALPGRPIRLRLHGDVHQVVAAFLALPAQQLVVIGEPGAGKTVLALLLTLGLLGRAAPEDPVPVLLNASTWNPRAEHLHTWLARRLIEDYPALTDAPQLIAQGRVMVVLDGLDEMPAALHPAAINALDRASSDNRPLVVTCRSAEYEAAVAEGGTVLSRAAVVEIEPVELVDAAAFLTAASPSARRCWPPVVDRLAAEPGLPLAQALTSPLMLALARTAYGSAAADPVELLDPAAFPDRTAVERHLLDAFVPAAYREEPAAPGSPRVGLSPHDPGQARDWLRFLAGYLDRRGTQDLAWWELAHAVPRPVLGLAAMLCVASVSCLFVWAVAELGAWPGALGAGFFTAGSASSLLCGLVGGLVMSFGLFRWRFPARMRLRLRRRWREVSVDLVRRYLDRRAVVWMLAWLGTGLAVGLALGGTRSIPFGLAAGAVIGAGIWLFGGLAGVLSVPVELTETVGAVDLLRVARRSSISQAALVGVGGSTVLWAGLWIAFEPATGFPFDLVLGRVLVLGWMISAVGGFLCWVLLFTVWGPWLIARLWLPLTGVLPWRLVGFLGDAHRRGVLRQAGAVYQFRHALVQHHLSGGDRGNP</sequence>